<dbReference type="EMBL" id="QFXC01000007">
    <property type="protein sequence ID" value="RDH84699.1"/>
    <property type="molecule type" value="Genomic_DNA"/>
</dbReference>
<dbReference type="GO" id="GO:0044780">
    <property type="term" value="P:bacterial-type flagellum assembly"/>
    <property type="evidence" value="ECO:0007669"/>
    <property type="project" value="InterPro"/>
</dbReference>
<dbReference type="Pfam" id="PF02561">
    <property type="entry name" value="FliS"/>
    <property type="match status" value="1"/>
</dbReference>
<dbReference type="Proteomes" id="UP000254266">
    <property type="component" value="Unassembled WGS sequence"/>
</dbReference>
<evidence type="ECO:0000313" key="8">
    <source>
        <dbReference type="Proteomes" id="UP000254266"/>
    </source>
</evidence>
<comment type="similarity">
    <text evidence="2 6">Belongs to the FliS family.</text>
</comment>
<evidence type="ECO:0000256" key="3">
    <source>
        <dbReference type="ARBA" id="ARBA00022490"/>
    </source>
</evidence>
<protein>
    <recommendedName>
        <fullName evidence="6">Flagellar secretion chaperone FliS</fullName>
    </recommendedName>
</protein>
<keyword evidence="3 6" id="KW-0963">Cytoplasm</keyword>
<comment type="caution">
    <text evidence="7">The sequence shown here is derived from an EMBL/GenBank/DDBJ whole genome shotgun (WGS) entry which is preliminary data.</text>
</comment>
<dbReference type="GO" id="GO:0005829">
    <property type="term" value="C:cytosol"/>
    <property type="evidence" value="ECO:0007669"/>
    <property type="project" value="UniProtKB-SubCell"/>
</dbReference>
<evidence type="ECO:0000256" key="4">
    <source>
        <dbReference type="ARBA" id="ARBA00022795"/>
    </source>
</evidence>
<keyword evidence="8" id="KW-1185">Reference proteome</keyword>
<evidence type="ECO:0000256" key="5">
    <source>
        <dbReference type="ARBA" id="ARBA00023186"/>
    </source>
</evidence>
<dbReference type="AlphaFoldDB" id="A0A370DIE5"/>
<proteinExistence type="inferred from homology"/>
<dbReference type="SUPFAM" id="SSF101116">
    <property type="entry name" value="Flagellar export chaperone FliS"/>
    <property type="match status" value="1"/>
</dbReference>
<gene>
    <name evidence="7" type="ORF">DIZ80_04325</name>
</gene>
<dbReference type="GO" id="GO:0071973">
    <property type="term" value="P:bacterial-type flagellum-dependent cell motility"/>
    <property type="evidence" value="ECO:0007669"/>
    <property type="project" value="TreeGrafter"/>
</dbReference>
<keyword evidence="5" id="KW-0143">Chaperone</keyword>
<evidence type="ECO:0000256" key="2">
    <source>
        <dbReference type="ARBA" id="ARBA00008787"/>
    </source>
</evidence>
<accession>A0A370DIE5</accession>
<dbReference type="PIRSF" id="PIRSF039090">
    <property type="entry name" value="Flis"/>
    <property type="match status" value="1"/>
</dbReference>
<dbReference type="NCBIfam" id="TIGR00208">
    <property type="entry name" value="fliS"/>
    <property type="match status" value="1"/>
</dbReference>
<reference evidence="7 8" key="1">
    <citation type="journal article" date="2018" name="ISME J.">
        <title>Endosymbiont genomes yield clues of tubeworm success.</title>
        <authorList>
            <person name="Li Y."/>
            <person name="Liles M.R."/>
            <person name="Halanych K.M."/>
        </authorList>
    </citation>
    <scope>NUCLEOTIDE SEQUENCE [LARGE SCALE GENOMIC DNA]</scope>
    <source>
        <strain evidence="7">A1464</strain>
    </source>
</reference>
<evidence type="ECO:0000256" key="6">
    <source>
        <dbReference type="PIRNR" id="PIRNR039090"/>
    </source>
</evidence>
<name>A0A370DIE5_9GAMM</name>
<dbReference type="Gene3D" id="1.20.120.340">
    <property type="entry name" value="Flagellar protein FliS"/>
    <property type="match status" value="1"/>
</dbReference>
<evidence type="ECO:0000313" key="7">
    <source>
        <dbReference type="EMBL" id="RDH84699.1"/>
    </source>
</evidence>
<dbReference type="InterPro" id="IPR003713">
    <property type="entry name" value="FliS"/>
</dbReference>
<dbReference type="InterPro" id="IPR036584">
    <property type="entry name" value="FliS_sf"/>
</dbReference>
<keyword evidence="4 6" id="KW-1005">Bacterial flagellum biogenesis</keyword>
<comment type="subcellular location">
    <subcellularLocation>
        <location evidence="1 6">Cytoplasm</location>
        <location evidence="1 6">Cytosol</location>
    </subcellularLocation>
</comment>
<dbReference type="CDD" id="cd16098">
    <property type="entry name" value="FliS"/>
    <property type="match status" value="1"/>
</dbReference>
<keyword evidence="7" id="KW-0969">Cilium</keyword>
<dbReference type="PANTHER" id="PTHR34773">
    <property type="entry name" value="FLAGELLAR SECRETION CHAPERONE FLIS"/>
    <property type="match status" value="1"/>
</dbReference>
<keyword evidence="7" id="KW-0282">Flagellum</keyword>
<organism evidence="7 8">
    <name type="scientific">endosymbiont of Galathealinum brachiosum</name>
    <dbReference type="NCBI Taxonomy" id="2200906"/>
    <lineage>
        <taxon>Bacteria</taxon>
        <taxon>Pseudomonadati</taxon>
        <taxon>Pseudomonadota</taxon>
        <taxon>Gammaproteobacteria</taxon>
        <taxon>sulfur-oxidizing symbionts</taxon>
    </lineage>
</organism>
<dbReference type="PANTHER" id="PTHR34773:SF1">
    <property type="entry name" value="FLAGELLAR SECRETION CHAPERONE FLIS"/>
    <property type="match status" value="1"/>
</dbReference>
<sequence length="136" mass="15021">MQNSAAMNQYKQVGVQAAVGNADPHTLIQMLIDGAIQRLNAAKMHMKQNNVPLKGESISKAISIIDGLRTSLDMEKGGEIAKNLEALYDYMQRQLLAANIDNKIENIDEVLSLMNEIRAGWATIPQDVRNSKVQES</sequence>
<keyword evidence="7" id="KW-0966">Cell projection</keyword>
<evidence type="ECO:0000256" key="1">
    <source>
        <dbReference type="ARBA" id="ARBA00004514"/>
    </source>
</evidence>